<keyword evidence="1" id="KW-0645">Protease</keyword>
<accession>A0A4V6RRT9</accession>
<protein>
    <submittedName>
        <fullName evidence="1">Acid protease</fullName>
    </submittedName>
</protein>
<evidence type="ECO:0000313" key="1">
    <source>
        <dbReference type="EMBL" id="THD69038.1"/>
    </source>
</evidence>
<comment type="caution">
    <text evidence="1">The sequence shown here is derived from an EMBL/GenBank/DDBJ whole genome shotgun (WGS) entry which is preliminary data.</text>
</comment>
<dbReference type="Proteomes" id="UP000305939">
    <property type="component" value="Unassembled WGS sequence"/>
</dbReference>
<dbReference type="GO" id="GO:0004190">
    <property type="term" value="F:aspartic-type endopeptidase activity"/>
    <property type="evidence" value="ECO:0007669"/>
    <property type="project" value="InterPro"/>
</dbReference>
<dbReference type="Pfam" id="PF13650">
    <property type="entry name" value="Asp_protease_2"/>
    <property type="match status" value="1"/>
</dbReference>
<organism evidence="1 2">
    <name type="scientific">Robertkochia marina</name>
    <dbReference type="NCBI Taxonomy" id="1227945"/>
    <lineage>
        <taxon>Bacteria</taxon>
        <taxon>Pseudomonadati</taxon>
        <taxon>Bacteroidota</taxon>
        <taxon>Flavobacteriia</taxon>
        <taxon>Flavobacteriales</taxon>
        <taxon>Flavobacteriaceae</taxon>
        <taxon>Robertkochia</taxon>
    </lineage>
</organism>
<dbReference type="EMBL" id="SSMC01000001">
    <property type="protein sequence ID" value="THD69038.1"/>
    <property type="molecule type" value="Genomic_DNA"/>
</dbReference>
<gene>
    <name evidence="1" type="ORF">E7Z59_01535</name>
</gene>
<dbReference type="PROSITE" id="PS00141">
    <property type="entry name" value="ASP_PROTEASE"/>
    <property type="match status" value="1"/>
</dbReference>
<reference evidence="1 2" key="1">
    <citation type="submission" date="2019-04" db="EMBL/GenBank/DDBJ databases">
        <title>Draft genome sequence of Robertkochia marina CC-AMO-30D.</title>
        <authorList>
            <person name="Hameed A."/>
            <person name="Lin S.-Y."/>
            <person name="Shahina M."/>
            <person name="Lai W.-A."/>
            <person name="Young C.-C."/>
        </authorList>
    </citation>
    <scope>NUCLEOTIDE SEQUENCE [LARGE SCALE GENOMIC DNA]</scope>
    <source>
        <strain evidence="1 2">CC-AMO-30D</strain>
    </source>
</reference>
<dbReference type="InterPro" id="IPR001969">
    <property type="entry name" value="Aspartic_peptidase_AS"/>
</dbReference>
<dbReference type="Gene3D" id="2.40.70.10">
    <property type="entry name" value="Acid Proteases"/>
    <property type="match status" value="1"/>
</dbReference>
<dbReference type="SUPFAM" id="SSF50630">
    <property type="entry name" value="Acid proteases"/>
    <property type="match status" value="1"/>
</dbReference>
<keyword evidence="1" id="KW-0378">Hydrolase</keyword>
<dbReference type="GO" id="GO:0006508">
    <property type="term" value="P:proteolysis"/>
    <property type="evidence" value="ECO:0007669"/>
    <property type="project" value="UniProtKB-KW"/>
</dbReference>
<sequence length="145" mass="15982">MTSLKKFLEDKEYTRIKLKRTKTNHFEIHASINGVEGNFILDTGASSTCIGLDSARKFKLISEASDIKAAGAGASNMETEISKKNELHIGKWTRKGIKVVLFDLTHVNQALINHDAAPVNGIIGADILKRGKAIIDYDKKALFLK</sequence>
<dbReference type="CDD" id="cd05483">
    <property type="entry name" value="retropepsin_like_bacteria"/>
    <property type="match status" value="1"/>
</dbReference>
<dbReference type="InterPro" id="IPR034122">
    <property type="entry name" value="Retropepsin-like_bacterial"/>
</dbReference>
<keyword evidence="2" id="KW-1185">Reference proteome</keyword>
<proteinExistence type="predicted"/>
<name>A0A4V6RRT9_9FLAO</name>
<dbReference type="RefSeq" id="WP_136334528.1">
    <property type="nucleotide sequence ID" value="NZ_QXMP01000004.1"/>
</dbReference>
<evidence type="ECO:0000313" key="2">
    <source>
        <dbReference type="Proteomes" id="UP000305939"/>
    </source>
</evidence>
<dbReference type="AlphaFoldDB" id="A0A4V6RRT9"/>
<dbReference type="InterPro" id="IPR021109">
    <property type="entry name" value="Peptidase_aspartic_dom_sf"/>
</dbReference>
<dbReference type="OrthoDB" id="5975497at2"/>